<evidence type="ECO:0000256" key="9">
    <source>
        <dbReference type="ARBA" id="ARBA00022777"/>
    </source>
</evidence>
<comment type="caution">
    <text evidence="18">The sequence shown here is derived from an EMBL/GenBank/DDBJ whole genome shotgun (WGS) entry which is preliminary data.</text>
</comment>
<dbReference type="PANTHER" id="PTHR24421:SF10">
    <property type="entry name" value="NITRATE_NITRITE SENSOR PROTEIN NARQ"/>
    <property type="match status" value="1"/>
</dbReference>
<evidence type="ECO:0000256" key="7">
    <source>
        <dbReference type="ARBA" id="ARBA00022692"/>
    </source>
</evidence>
<evidence type="ECO:0000256" key="10">
    <source>
        <dbReference type="ARBA" id="ARBA00022840"/>
    </source>
</evidence>
<dbReference type="CDD" id="cd22899">
    <property type="entry name" value="NarQ_sensor"/>
    <property type="match status" value="1"/>
</dbReference>
<evidence type="ECO:0000256" key="6">
    <source>
        <dbReference type="ARBA" id="ARBA00022679"/>
    </source>
</evidence>
<dbReference type="InterPro" id="IPR003660">
    <property type="entry name" value="HAMP_dom"/>
</dbReference>
<dbReference type="SMART" id="SM00387">
    <property type="entry name" value="HATPase_c"/>
    <property type="match status" value="1"/>
</dbReference>
<evidence type="ECO:0000256" key="5">
    <source>
        <dbReference type="ARBA" id="ARBA00022553"/>
    </source>
</evidence>
<keyword evidence="4 14" id="KW-0997">Cell inner membrane</keyword>
<dbReference type="OrthoDB" id="9811306at2"/>
<comment type="catalytic activity">
    <reaction evidence="1 14">
        <text>ATP + protein L-histidine = ADP + protein N-phospho-L-histidine.</text>
        <dbReference type="EC" id="2.7.13.3"/>
    </reaction>
</comment>
<feature type="domain" description="Histidine kinase" evidence="16">
    <location>
        <begin position="367"/>
        <end position="566"/>
    </location>
</feature>
<evidence type="ECO:0000259" key="17">
    <source>
        <dbReference type="PROSITE" id="PS50885"/>
    </source>
</evidence>
<dbReference type="InterPro" id="IPR029095">
    <property type="entry name" value="NarX-like_N"/>
</dbReference>
<dbReference type="PIRSF" id="PIRSF003167">
    <property type="entry name" value="STHK_NarX/NarQ"/>
    <property type="match status" value="1"/>
</dbReference>
<evidence type="ECO:0000256" key="11">
    <source>
        <dbReference type="ARBA" id="ARBA00022989"/>
    </source>
</evidence>
<name>A0A4R2T190_9PAST</name>
<dbReference type="Proteomes" id="UP000295763">
    <property type="component" value="Unassembled WGS sequence"/>
</dbReference>
<keyword evidence="7 15" id="KW-0812">Transmembrane</keyword>
<dbReference type="Pfam" id="PF07730">
    <property type="entry name" value="HisKA_3"/>
    <property type="match status" value="1"/>
</dbReference>
<protein>
    <recommendedName>
        <fullName evidence="14">Sensor protein</fullName>
        <ecNumber evidence="14">2.7.13.3</ecNumber>
    </recommendedName>
</protein>
<evidence type="ECO:0000259" key="16">
    <source>
        <dbReference type="PROSITE" id="PS50109"/>
    </source>
</evidence>
<evidence type="ECO:0000313" key="19">
    <source>
        <dbReference type="Proteomes" id="UP000295763"/>
    </source>
</evidence>
<keyword evidence="13 14" id="KW-0472">Membrane</keyword>
<dbReference type="InterPro" id="IPR036890">
    <property type="entry name" value="HATPase_C_sf"/>
</dbReference>
<keyword evidence="10 14" id="KW-0067">ATP-binding</keyword>
<evidence type="ECO:0000313" key="18">
    <source>
        <dbReference type="EMBL" id="TCP94866.1"/>
    </source>
</evidence>
<gene>
    <name evidence="18" type="ORF">EDC44_11311</name>
</gene>
<evidence type="ECO:0000256" key="4">
    <source>
        <dbReference type="ARBA" id="ARBA00022519"/>
    </source>
</evidence>
<feature type="transmembrane region" description="Helical" evidence="15">
    <location>
        <begin position="148"/>
        <end position="171"/>
    </location>
</feature>
<dbReference type="GO" id="GO:0000155">
    <property type="term" value="F:phosphorelay sensor kinase activity"/>
    <property type="evidence" value="ECO:0007669"/>
    <property type="project" value="UniProtKB-UniRule"/>
</dbReference>
<evidence type="ECO:0000256" key="2">
    <source>
        <dbReference type="ARBA" id="ARBA00004429"/>
    </source>
</evidence>
<dbReference type="EMBL" id="SLYB01000013">
    <property type="protein sequence ID" value="TCP94866.1"/>
    <property type="molecule type" value="Genomic_DNA"/>
</dbReference>
<dbReference type="InterPro" id="IPR005467">
    <property type="entry name" value="His_kinase_dom"/>
</dbReference>
<proteinExistence type="predicted"/>
<feature type="domain" description="HAMP" evidence="17">
    <location>
        <begin position="175"/>
        <end position="228"/>
    </location>
</feature>
<dbReference type="SUPFAM" id="SSF55874">
    <property type="entry name" value="ATPase domain of HSP90 chaperone/DNA topoisomerase II/histidine kinase"/>
    <property type="match status" value="1"/>
</dbReference>
<evidence type="ECO:0000256" key="13">
    <source>
        <dbReference type="ARBA" id="ARBA00023136"/>
    </source>
</evidence>
<dbReference type="EC" id="2.7.13.3" evidence="14"/>
<keyword evidence="8 14" id="KW-0547">Nucleotide-binding</keyword>
<dbReference type="InterPro" id="IPR011712">
    <property type="entry name" value="Sig_transdc_His_kin_sub3_dim/P"/>
</dbReference>
<evidence type="ECO:0000256" key="3">
    <source>
        <dbReference type="ARBA" id="ARBA00022475"/>
    </source>
</evidence>
<keyword evidence="19" id="KW-1185">Reference proteome</keyword>
<dbReference type="Gene3D" id="3.30.565.10">
    <property type="entry name" value="Histidine kinase-like ATPase, C-terminal domain"/>
    <property type="match status" value="1"/>
</dbReference>
<dbReference type="Gene3D" id="6.10.340.10">
    <property type="match status" value="1"/>
</dbReference>
<dbReference type="InterPro" id="IPR050482">
    <property type="entry name" value="Sensor_HK_TwoCompSys"/>
</dbReference>
<evidence type="ECO:0000256" key="1">
    <source>
        <dbReference type="ARBA" id="ARBA00000085"/>
    </source>
</evidence>
<dbReference type="Pfam" id="PF13675">
    <property type="entry name" value="PilJ"/>
    <property type="match status" value="1"/>
</dbReference>
<dbReference type="PROSITE" id="PS50885">
    <property type="entry name" value="HAMP"/>
    <property type="match status" value="1"/>
</dbReference>
<comment type="subcellular location">
    <subcellularLocation>
        <location evidence="2">Cell inner membrane</location>
        <topology evidence="2">Multi-pass membrane protein</topology>
    </subcellularLocation>
</comment>
<feature type="transmembrane region" description="Helical" evidence="15">
    <location>
        <begin position="12"/>
        <end position="34"/>
    </location>
</feature>
<dbReference type="CDD" id="cd06225">
    <property type="entry name" value="HAMP"/>
    <property type="match status" value="1"/>
</dbReference>
<dbReference type="AlphaFoldDB" id="A0A4R2T190"/>
<dbReference type="GO" id="GO:0005886">
    <property type="term" value="C:plasma membrane"/>
    <property type="evidence" value="ECO:0007669"/>
    <property type="project" value="UniProtKB-SubCell"/>
</dbReference>
<dbReference type="Gene3D" id="1.20.120.960">
    <property type="entry name" value="Histidine kinase NarX, sensor domain"/>
    <property type="match status" value="1"/>
</dbReference>
<reference evidence="18 19" key="1">
    <citation type="submission" date="2019-03" db="EMBL/GenBank/DDBJ databases">
        <title>Genomic Encyclopedia of Type Strains, Phase IV (KMG-IV): sequencing the most valuable type-strain genomes for metagenomic binning, comparative biology and taxonomic classification.</title>
        <authorList>
            <person name="Goeker M."/>
        </authorList>
    </citation>
    <scope>NUCLEOTIDE SEQUENCE [LARGE SCALE GENOMIC DNA]</scope>
    <source>
        <strain evidence="18 19">DSM 28404</strain>
    </source>
</reference>
<evidence type="ECO:0000256" key="14">
    <source>
        <dbReference type="PIRNR" id="PIRNR003167"/>
    </source>
</evidence>
<evidence type="ECO:0000256" key="8">
    <source>
        <dbReference type="ARBA" id="ARBA00022741"/>
    </source>
</evidence>
<dbReference type="RefSeq" id="WP_131976920.1">
    <property type="nucleotide sequence ID" value="NZ_SLYB01000013.1"/>
</dbReference>
<keyword evidence="12 14" id="KW-0902">Two-component regulatory system</keyword>
<dbReference type="Pfam" id="PF02518">
    <property type="entry name" value="HATPase_c"/>
    <property type="match status" value="1"/>
</dbReference>
<accession>A0A4R2T190</accession>
<keyword evidence="6 14" id="KW-0808">Transferase</keyword>
<dbReference type="GO" id="GO:0005524">
    <property type="term" value="F:ATP binding"/>
    <property type="evidence" value="ECO:0007669"/>
    <property type="project" value="UniProtKB-UniRule"/>
</dbReference>
<keyword evidence="5" id="KW-0597">Phosphoprotein</keyword>
<dbReference type="PROSITE" id="PS50109">
    <property type="entry name" value="HIS_KIN"/>
    <property type="match status" value="1"/>
</dbReference>
<dbReference type="NCBIfam" id="NF008184">
    <property type="entry name" value="PRK10935.1"/>
    <property type="match status" value="1"/>
</dbReference>
<dbReference type="Gene3D" id="1.20.5.1930">
    <property type="match status" value="1"/>
</dbReference>
<dbReference type="InterPro" id="IPR042295">
    <property type="entry name" value="NarX-like_N_sf"/>
</dbReference>
<sequence length="569" mass="65093">MNKKNSVSTRIAQYLFMIIAFVGVITTLSFVVMISNKSDAELINVSGSLRMQAYRLIYEAERSPENVVRDLKQYRFTLHSHALLDTQNSIWVTDTVADAYRDILDRWKVMENYILQQQFDRYQYEIHNYVNQLDKFVYELQRFSEQKLIIATTTITLSLLLIVAMVAYVIWYTRKQVVIPLQQLALASTQVQLHQFNHVTLDTQKQNELGSLARVFTQMSSELQKFYTALESRVSEKTLKLSQANRTLSMLYYCSQLLTVSELNRDKLQQVLQSVFANEHLRFLKIEIYGMEHWDIAIGNEPKNVQLEQEEVGIEGHSLAKLSWQSGLPCPDPRTMPNIAQLLGRALYFQQTQRQQQHLLLMEERSIIARELHDSLAQVLSFLQIQLTLLKHALNKSDETAKEKSMAIIKAFEQALRDGYIQLRELLATFRLTVQEANLQLALEQVIDSLKNQTDMTISLDCSLPSQTFTAQQQVHALQIVREAILNAIKHSKGTQIDVIARTNHDGENELIITDNGIGIPSLKEPDGHYGLNIMSERSAQLNAVLSISNRPEGGTEVKITLPNALELV</sequence>
<dbReference type="InterPro" id="IPR003594">
    <property type="entry name" value="HATPase_dom"/>
</dbReference>
<keyword evidence="11 15" id="KW-1133">Transmembrane helix</keyword>
<dbReference type="GO" id="GO:0046983">
    <property type="term" value="F:protein dimerization activity"/>
    <property type="evidence" value="ECO:0007669"/>
    <property type="project" value="UniProtKB-UniRule"/>
</dbReference>
<dbReference type="PANTHER" id="PTHR24421">
    <property type="entry name" value="NITRATE/NITRITE SENSOR PROTEIN NARX-RELATED"/>
    <property type="match status" value="1"/>
</dbReference>
<evidence type="ECO:0000256" key="15">
    <source>
        <dbReference type="SAM" id="Phobius"/>
    </source>
</evidence>
<evidence type="ECO:0000256" key="12">
    <source>
        <dbReference type="ARBA" id="ARBA00023012"/>
    </source>
</evidence>
<organism evidence="18 19">
    <name type="scientific">Cricetibacter osteomyelitidis</name>
    <dbReference type="NCBI Taxonomy" id="1521931"/>
    <lineage>
        <taxon>Bacteria</taxon>
        <taxon>Pseudomonadati</taxon>
        <taxon>Pseudomonadota</taxon>
        <taxon>Gammaproteobacteria</taxon>
        <taxon>Pasteurellales</taxon>
        <taxon>Pasteurellaceae</taxon>
        <taxon>Cricetibacter</taxon>
    </lineage>
</organism>
<keyword evidence="9 14" id="KW-0418">Kinase</keyword>
<keyword evidence="3 14" id="KW-1003">Cell membrane</keyword>
<dbReference type="InterPro" id="IPR016380">
    <property type="entry name" value="Sig_transdc_His_kin_NarX/NarQ"/>
</dbReference>
<dbReference type="CDD" id="cd16917">
    <property type="entry name" value="HATPase_UhpB-NarQ-NarX-like"/>
    <property type="match status" value="1"/>
</dbReference>